<dbReference type="GO" id="GO:0005886">
    <property type="term" value="C:plasma membrane"/>
    <property type="evidence" value="ECO:0007669"/>
    <property type="project" value="UniProtKB-SubCell"/>
</dbReference>
<dbReference type="CDD" id="cd06261">
    <property type="entry name" value="TM_PBP2"/>
    <property type="match status" value="1"/>
</dbReference>
<feature type="domain" description="ABC transmembrane type-1" evidence="8">
    <location>
        <begin position="73"/>
        <end position="289"/>
    </location>
</feature>
<evidence type="ECO:0000259" key="8">
    <source>
        <dbReference type="PROSITE" id="PS50928"/>
    </source>
</evidence>
<keyword evidence="6 7" id="KW-0472">Membrane</keyword>
<dbReference type="Pfam" id="PF00528">
    <property type="entry name" value="BPD_transp_1"/>
    <property type="match status" value="1"/>
</dbReference>
<dbReference type="AlphaFoldDB" id="A0A414ARZ7"/>
<protein>
    <submittedName>
        <fullName evidence="9">Sugar ABC transporter permease</fullName>
    </submittedName>
</protein>
<name>A0A414ARZ7_9FIRM</name>
<dbReference type="InterPro" id="IPR035906">
    <property type="entry name" value="MetI-like_sf"/>
</dbReference>
<evidence type="ECO:0000256" key="6">
    <source>
        <dbReference type="ARBA" id="ARBA00023136"/>
    </source>
</evidence>
<comment type="similarity">
    <text evidence="7">Belongs to the binding-protein-dependent transport system permease family.</text>
</comment>
<keyword evidence="3" id="KW-1003">Cell membrane</keyword>
<feature type="transmembrane region" description="Helical" evidence="7">
    <location>
        <begin position="15"/>
        <end position="38"/>
    </location>
</feature>
<evidence type="ECO:0000313" key="9">
    <source>
        <dbReference type="EMBL" id="RHC54223.1"/>
    </source>
</evidence>
<dbReference type="Gene3D" id="1.10.3720.10">
    <property type="entry name" value="MetI-like"/>
    <property type="match status" value="1"/>
</dbReference>
<evidence type="ECO:0000256" key="7">
    <source>
        <dbReference type="RuleBase" id="RU363032"/>
    </source>
</evidence>
<feature type="transmembrane region" description="Helical" evidence="7">
    <location>
        <begin position="77"/>
        <end position="98"/>
    </location>
</feature>
<evidence type="ECO:0000256" key="5">
    <source>
        <dbReference type="ARBA" id="ARBA00022989"/>
    </source>
</evidence>
<dbReference type="SUPFAM" id="SSF161098">
    <property type="entry name" value="MetI-like"/>
    <property type="match status" value="1"/>
</dbReference>
<dbReference type="PROSITE" id="PS50928">
    <property type="entry name" value="ABC_TM1"/>
    <property type="match status" value="1"/>
</dbReference>
<dbReference type="EMBL" id="QSHZ01000024">
    <property type="protein sequence ID" value="RHC54223.1"/>
    <property type="molecule type" value="Genomic_DNA"/>
</dbReference>
<keyword evidence="2 7" id="KW-0813">Transport</keyword>
<feature type="transmembrane region" description="Helical" evidence="7">
    <location>
        <begin position="110"/>
        <end position="130"/>
    </location>
</feature>
<comment type="subcellular location">
    <subcellularLocation>
        <location evidence="1 7">Cell membrane</location>
        <topology evidence="1 7">Multi-pass membrane protein</topology>
    </subcellularLocation>
</comment>
<evidence type="ECO:0000256" key="3">
    <source>
        <dbReference type="ARBA" id="ARBA00022475"/>
    </source>
</evidence>
<evidence type="ECO:0000256" key="4">
    <source>
        <dbReference type="ARBA" id="ARBA00022692"/>
    </source>
</evidence>
<proteinExistence type="inferred from homology"/>
<dbReference type="GO" id="GO:0055085">
    <property type="term" value="P:transmembrane transport"/>
    <property type="evidence" value="ECO:0007669"/>
    <property type="project" value="InterPro"/>
</dbReference>
<sequence>MDYIKIGNLKFSRGVLFILPGILFFGIMVIYPAGYVIYLSLFTEGKGLGLEPQFIGLKNYTTVFSSRNFFKILSNTLMYSFFATAFHIIIGLFMAALLNNKVLKRRTLTIGRSLFLIPWAISPSVVAIMFQVMLHPKVGPVGIILRTFNPKIAFNPLGSPSLSLLTVTLTNIWKFTPFYFLILLAGLQAIDDGLYEAARMDGASGWRQFCDVTLPLMKNYIITLAVFDFVSTAAYMDLTWIMTKGGPLNSSEVLSTLAYRTSFQNFRFGEGSAVGVLIFLISIIFTTMAMKMMSEE</sequence>
<comment type="caution">
    <text evidence="9">The sequence shown here is derived from an EMBL/GenBank/DDBJ whole genome shotgun (WGS) entry which is preliminary data.</text>
</comment>
<dbReference type="RefSeq" id="WP_119205478.1">
    <property type="nucleotide sequence ID" value="NZ_JAWEXQ010000007.1"/>
</dbReference>
<organism evidence="9 10">
    <name type="scientific">Enterocloster bolteae</name>
    <dbReference type="NCBI Taxonomy" id="208479"/>
    <lineage>
        <taxon>Bacteria</taxon>
        <taxon>Bacillati</taxon>
        <taxon>Bacillota</taxon>
        <taxon>Clostridia</taxon>
        <taxon>Lachnospirales</taxon>
        <taxon>Lachnospiraceae</taxon>
        <taxon>Enterocloster</taxon>
    </lineage>
</organism>
<keyword evidence="4 7" id="KW-0812">Transmembrane</keyword>
<dbReference type="InterPro" id="IPR000515">
    <property type="entry name" value="MetI-like"/>
</dbReference>
<gene>
    <name evidence="9" type="ORF">DW839_20515</name>
</gene>
<dbReference type="Proteomes" id="UP000283975">
    <property type="component" value="Unassembled WGS sequence"/>
</dbReference>
<dbReference type="PANTHER" id="PTHR43005">
    <property type="entry name" value="BLR7065 PROTEIN"/>
    <property type="match status" value="1"/>
</dbReference>
<evidence type="ECO:0000256" key="2">
    <source>
        <dbReference type="ARBA" id="ARBA00022448"/>
    </source>
</evidence>
<feature type="transmembrane region" description="Helical" evidence="7">
    <location>
        <begin position="272"/>
        <end position="290"/>
    </location>
</feature>
<dbReference type="PANTHER" id="PTHR43005:SF1">
    <property type="entry name" value="SPERMIDINE_PUTRESCINE TRANSPORT SYSTEM PERMEASE PROTEIN"/>
    <property type="match status" value="1"/>
</dbReference>
<reference evidence="9 10" key="1">
    <citation type="submission" date="2018-08" db="EMBL/GenBank/DDBJ databases">
        <title>A genome reference for cultivated species of the human gut microbiota.</title>
        <authorList>
            <person name="Zou Y."/>
            <person name="Xue W."/>
            <person name="Luo G."/>
        </authorList>
    </citation>
    <scope>NUCLEOTIDE SEQUENCE [LARGE SCALE GENOMIC DNA]</scope>
    <source>
        <strain evidence="9 10">AM35-14</strain>
    </source>
</reference>
<accession>A0A414ARZ7</accession>
<evidence type="ECO:0000313" key="10">
    <source>
        <dbReference type="Proteomes" id="UP000283975"/>
    </source>
</evidence>
<keyword evidence="5 7" id="KW-1133">Transmembrane helix</keyword>
<evidence type="ECO:0000256" key="1">
    <source>
        <dbReference type="ARBA" id="ARBA00004651"/>
    </source>
</evidence>